<evidence type="ECO:0000313" key="2">
    <source>
        <dbReference type="Proteomes" id="UP000499080"/>
    </source>
</evidence>
<reference evidence="1 2" key="1">
    <citation type="journal article" date="2019" name="Sci. Rep.">
        <title>Orb-weaving spider Araneus ventricosus genome elucidates the spidroin gene catalogue.</title>
        <authorList>
            <person name="Kono N."/>
            <person name="Nakamura H."/>
            <person name="Ohtoshi R."/>
            <person name="Moran D.A.P."/>
            <person name="Shinohara A."/>
            <person name="Yoshida Y."/>
            <person name="Fujiwara M."/>
            <person name="Mori M."/>
            <person name="Tomita M."/>
            <person name="Arakawa K."/>
        </authorList>
    </citation>
    <scope>NUCLEOTIDE SEQUENCE [LARGE SCALE GENOMIC DNA]</scope>
</reference>
<dbReference type="EMBL" id="BGPR01040217">
    <property type="protein sequence ID" value="GBO16314.1"/>
    <property type="molecule type" value="Genomic_DNA"/>
</dbReference>
<name>A0A4Y2UW07_ARAVE</name>
<dbReference type="AlphaFoldDB" id="A0A4Y2UW07"/>
<evidence type="ECO:0000313" key="1">
    <source>
        <dbReference type="EMBL" id="GBO16314.1"/>
    </source>
</evidence>
<comment type="caution">
    <text evidence="1">The sequence shown here is derived from an EMBL/GenBank/DDBJ whole genome shotgun (WGS) entry which is preliminary data.</text>
</comment>
<sequence length="162" mass="18105">MSVPALGKSFTTAPRNANPSRTCHSYSLPATIPPLAFKTRTPAGSDFLSERLPEVHCCVISHSRDCLPPNVCTPVVFPHLWPGSPNGAYLFIYGLAVQMERISSFMAWQSKWSVFPHLWSGSPNGELDIQPSTPDLSNFHRFFTLTNRFGVEQSNLRRVERS</sequence>
<gene>
    <name evidence="1" type="ORF">AVEN_225556_1</name>
</gene>
<organism evidence="1 2">
    <name type="scientific">Araneus ventricosus</name>
    <name type="common">Orbweaver spider</name>
    <name type="synonym">Epeira ventricosa</name>
    <dbReference type="NCBI Taxonomy" id="182803"/>
    <lineage>
        <taxon>Eukaryota</taxon>
        <taxon>Metazoa</taxon>
        <taxon>Ecdysozoa</taxon>
        <taxon>Arthropoda</taxon>
        <taxon>Chelicerata</taxon>
        <taxon>Arachnida</taxon>
        <taxon>Araneae</taxon>
        <taxon>Araneomorphae</taxon>
        <taxon>Entelegynae</taxon>
        <taxon>Araneoidea</taxon>
        <taxon>Araneidae</taxon>
        <taxon>Araneus</taxon>
    </lineage>
</organism>
<proteinExistence type="predicted"/>
<keyword evidence="2" id="KW-1185">Reference proteome</keyword>
<accession>A0A4Y2UW07</accession>
<dbReference type="Proteomes" id="UP000499080">
    <property type="component" value="Unassembled WGS sequence"/>
</dbReference>
<protein>
    <submittedName>
        <fullName evidence="1">Uncharacterized protein</fullName>
    </submittedName>
</protein>